<evidence type="ECO:0000256" key="1">
    <source>
        <dbReference type="SAM" id="MobiDB-lite"/>
    </source>
</evidence>
<organism evidence="2 3">
    <name type="scientific">Aspergillus sclerotioniger CBS 115572</name>
    <dbReference type="NCBI Taxonomy" id="1450535"/>
    <lineage>
        <taxon>Eukaryota</taxon>
        <taxon>Fungi</taxon>
        <taxon>Dikarya</taxon>
        <taxon>Ascomycota</taxon>
        <taxon>Pezizomycotina</taxon>
        <taxon>Eurotiomycetes</taxon>
        <taxon>Eurotiomycetidae</taxon>
        <taxon>Eurotiales</taxon>
        <taxon>Aspergillaceae</taxon>
        <taxon>Aspergillus</taxon>
        <taxon>Aspergillus subgen. Circumdati</taxon>
    </lineage>
</organism>
<sequence length="164" mass="18605">MRSNSENKMEYNVKRRKKERKNSVIRHDNRQNIASTHPYGSHSQASQSVYSPVSYSQPVHTQDIIRQSCLTSRSDRLSLPQLLRWDYPSLSLARTFTLSIFSRALCISPHRRIVSAHGQRLALATVAEGIQRSKCQLMLEPALPTILNQVSHLVSPLANSKATR</sequence>
<feature type="region of interest" description="Disordered" evidence="1">
    <location>
        <begin position="1"/>
        <end position="52"/>
    </location>
</feature>
<keyword evidence="3" id="KW-1185">Reference proteome</keyword>
<reference evidence="2 3" key="1">
    <citation type="submission" date="2016-12" db="EMBL/GenBank/DDBJ databases">
        <title>The genomes of Aspergillus section Nigri reveals drivers in fungal speciation.</title>
        <authorList>
            <consortium name="DOE Joint Genome Institute"/>
            <person name="Vesth T.C."/>
            <person name="Nybo J."/>
            <person name="Theobald S."/>
            <person name="Brandl J."/>
            <person name="Frisvad J.C."/>
            <person name="Nielsen K.F."/>
            <person name="Lyhne E.K."/>
            <person name="Kogle M.E."/>
            <person name="Kuo A."/>
            <person name="Riley R."/>
            <person name="Clum A."/>
            <person name="Nolan M."/>
            <person name="Lipzen A."/>
            <person name="Salamov A."/>
            <person name="Henrissat B."/>
            <person name="Wiebenga A."/>
            <person name="De Vries R.P."/>
            <person name="Grigoriev I.V."/>
            <person name="Mortensen U.H."/>
            <person name="Andersen M.R."/>
            <person name="Baker S.E."/>
        </authorList>
    </citation>
    <scope>NUCLEOTIDE SEQUENCE [LARGE SCALE GENOMIC DNA]</scope>
    <source>
        <strain evidence="2 3">CBS 115572</strain>
    </source>
</reference>
<feature type="compositionally biased region" description="Basic and acidic residues" evidence="1">
    <location>
        <begin position="21"/>
        <end position="30"/>
    </location>
</feature>
<comment type="caution">
    <text evidence="2">The sequence shown here is derived from an EMBL/GenBank/DDBJ whole genome shotgun (WGS) entry which is preliminary data.</text>
</comment>
<dbReference type="EMBL" id="MSFK01000054">
    <property type="protein sequence ID" value="PWY66056.1"/>
    <property type="molecule type" value="Genomic_DNA"/>
</dbReference>
<feature type="compositionally biased region" description="Basic and acidic residues" evidence="1">
    <location>
        <begin position="1"/>
        <end position="13"/>
    </location>
</feature>
<proteinExistence type="predicted"/>
<gene>
    <name evidence="2" type="ORF">BO94DRAFT_335300</name>
</gene>
<dbReference type="RefSeq" id="XP_025461566.1">
    <property type="nucleotide sequence ID" value="XM_025607008.1"/>
</dbReference>
<dbReference type="GeneID" id="37109151"/>
<dbReference type="Proteomes" id="UP000246702">
    <property type="component" value="Unassembled WGS sequence"/>
</dbReference>
<evidence type="ECO:0000313" key="3">
    <source>
        <dbReference type="Proteomes" id="UP000246702"/>
    </source>
</evidence>
<name>A0A317UX07_9EURO</name>
<dbReference type="AlphaFoldDB" id="A0A317UX07"/>
<evidence type="ECO:0000313" key="2">
    <source>
        <dbReference type="EMBL" id="PWY66056.1"/>
    </source>
</evidence>
<protein>
    <submittedName>
        <fullName evidence="2">Uncharacterized protein</fullName>
    </submittedName>
</protein>
<accession>A0A317UX07</accession>
<feature type="compositionally biased region" description="Low complexity" evidence="1">
    <location>
        <begin position="43"/>
        <end position="52"/>
    </location>
</feature>